<keyword evidence="1" id="KW-0547">Nucleotide-binding</keyword>
<dbReference type="PROSITE" id="PS50011">
    <property type="entry name" value="PROTEIN_KINASE_DOM"/>
    <property type="match status" value="1"/>
</dbReference>
<keyword evidence="4" id="KW-1185">Reference proteome</keyword>
<proteinExistence type="predicted"/>
<dbReference type="STRING" id="34508.A0A4U5NIJ3"/>
<dbReference type="SMART" id="SM00220">
    <property type="entry name" value="S_TKc"/>
    <property type="match status" value="1"/>
</dbReference>
<gene>
    <name evidence="3" type="ORF">L596_016642</name>
</gene>
<keyword evidence="1" id="KW-0067">ATP-binding</keyword>
<dbReference type="EMBL" id="AZBU02000004">
    <property type="protein sequence ID" value="TKR82977.1"/>
    <property type="molecule type" value="Genomic_DNA"/>
</dbReference>
<evidence type="ECO:0000256" key="1">
    <source>
        <dbReference type="PROSITE-ProRule" id="PRU10141"/>
    </source>
</evidence>
<dbReference type="AlphaFoldDB" id="A0A4U5NIJ3"/>
<dbReference type="FunFam" id="1.10.510.10:FF:000967">
    <property type="entry name" value="Protein CBG11274"/>
    <property type="match status" value="1"/>
</dbReference>
<dbReference type="Proteomes" id="UP000298663">
    <property type="component" value="Unassembled WGS sequence"/>
</dbReference>
<evidence type="ECO:0000313" key="4">
    <source>
        <dbReference type="Proteomes" id="UP000298663"/>
    </source>
</evidence>
<name>A0A4U5NIJ3_STECR</name>
<dbReference type="PROSITE" id="PS00107">
    <property type="entry name" value="PROTEIN_KINASE_ATP"/>
    <property type="match status" value="1"/>
</dbReference>
<dbReference type="InterPro" id="IPR000719">
    <property type="entry name" value="Prot_kinase_dom"/>
</dbReference>
<reference evidence="3 4" key="1">
    <citation type="journal article" date="2015" name="Genome Biol.">
        <title>Comparative genomics of Steinernema reveals deeply conserved gene regulatory networks.</title>
        <authorList>
            <person name="Dillman A.R."/>
            <person name="Macchietto M."/>
            <person name="Porter C.F."/>
            <person name="Rogers A."/>
            <person name="Williams B."/>
            <person name="Antoshechkin I."/>
            <person name="Lee M.M."/>
            <person name="Goodwin Z."/>
            <person name="Lu X."/>
            <person name="Lewis E.E."/>
            <person name="Goodrich-Blair H."/>
            <person name="Stock S.P."/>
            <person name="Adams B.J."/>
            <person name="Sternberg P.W."/>
            <person name="Mortazavi A."/>
        </authorList>
    </citation>
    <scope>NUCLEOTIDE SEQUENCE [LARGE SCALE GENOMIC DNA]</scope>
    <source>
        <strain evidence="3 4">ALL</strain>
    </source>
</reference>
<protein>
    <recommendedName>
        <fullName evidence="2">Protein kinase domain-containing protein</fullName>
    </recommendedName>
</protein>
<accession>A0A4U5NIJ3</accession>
<comment type="caution">
    <text evidence="3">The sequence shown here is derived from an EMBL/GenBank/DDBJ whole genome shotgun (WGS) entry which is preliminary data.</text>
</comment>
<dbReference type="Pfam" id="PF00069">
    <property type="entry name" value="Pkinase"/>
    <property type="match status" value="1"/>
</dbReference>
<evidence type="ECO:0000259" key="2">
    <source>
        <dbReference type="PROSITE" id="PS50011"/>
    </source>
</evidence>
<dbReference type="GO" id="GO:0005524">
    <property type="term" value="F:ATP binding"/>
    <property type="evidence" value="ECO:0007669"/>
    <property type="project" value="UniProtKB-UniRule"/>
</dbReference>
<dbReference type="OrthoDB" id="5872528at2759"/>
<feature type="binding site" evidence="1">
    <location>
        <position position="58"/>
    </location>
    <ligand>
        <name>ATP</name>
        <dbReference type="ChEBI" id="CHEBI:30616"/>
    </ligand>
</feature>
<feature type="domain" description="Protein kinase" evidence="2">
    <location>
        <begin position="28"/>
        <end position="295"/>
    </location>
</feature>
<dbReference type="PANTHER" id="PTHR11909">
    <property type="entry name" value="CASEIN KINASE-RELATED"/>
    <property type="match status" value="1"/>
</dbReference>
<dbReference type="InterPro" id="IPR050235">
    <property type="entry name" value="CK1_Ser-Thr_kinase"/>
</dbReference>
<evidence type="ECO:0000313" key="3">
    <source>
        <dbReference type="EMBL" id="TKR82977.1"/>
    </source>
</evidence>
<dbReference type="GO" id="GO:0004672">
    <property type="term" value="F:protein kinase activity"/>
    <property type="evidence" value="ECO:0007669"/>
    <property type="project" value="InterPro"/>
</dbReference>
<reference evidence="3 4" key="2">
    <citation type="journal article" date="2019" name="G3 (Bethesda)">
        <title>Hybrid Assembly of the Genome of the Entomopathogenic Nematode Steinernema carpocapsae Identifies the X-Chromosome.</title>
        <authorList>
            <person name="Serra L."/>
            <person name="Macchietto M."/>
            <person name="Macias-Munoz A."/>
            <person name="McGill C.J."/>
            <person name="Rodriguez I.M."/>
            <person name="Rodriguez B."/>
            <person name="Murad R."/>
            <person name="Mortazavi A."/>
        </authorList>
    </citation>
    <scope>NUCLEOTIDE SEQUENCE [LARGE SCALE GENOMIC DNA]</scope>
    <source>
        <strain evidence="3 4">ALL</strain>
    </source>
</reference>
<organism evidence="3 4">
    <name type="scientific">Steinernema carpocapsae</name>
    <name type="common">Entomopathogenic nematode</name>
    <dbReference type="NCBI Taxonomy" id="34508"/>
    <lineage>
        <taxon>Eukaryota</taxon>
        <taxon>Metazoa</taxon>
        <taxon>Ecdysozoa</taxon>
        <taxon>Nematoda</taxon>
        <taxon>Chromadorea</taxon>
        <taxon>Rhabditida</taxon>
        <taxon>Tylenchina</taxon>
        <taxon>Panagrolaimomorpha</taxon>
        <taxon>Strongyloidoidea</taxon>
        <taxon>Steinernematidae</taxon>
        <taxon>Steinernema</taxon>
    </lineage>
</organism>
<dbReference type="Gene3D" id="1.10.510.10">
    <property type="entry name" value="Transferase(Phosphotransferase) domain 1"/>
    <property type="match status" value="1"/>
</dbReference>
<dbReference type="InterPro" id="IPR017441">
    <property type="entry name" value="Protein_kinase_ATP_BS"/>
</dbReference>
<dbReference type="InterPro" id="IPR011009">
    <property type="entry name" value="Kinase-like_dom_sf"/>
</dbReference>
<sequence>MATTTSADDLDGTDIPAGAILTNKSTKYRFVEKIGSGGYGAVYKIQLDPTDNKEYAMKIEKKLERRDHSKLNMEVHILKLMAQKPEGKTHFLKMIDRGKKEKFFFIVMTLVGDSLLDLKRQRPGGVFSPATGIKVARQSLEAIGELHDCGFIHRDIKPGNYAVGRPQNHRTIFILDFGIARRFVNLSGEVKAPRVKVHFKGTVRYAPLSCHKAKESGPKDDCEAWLYMMVDLCNPDGVLWRKALDRAQTLQLKEESRTPKGKEKLFKEMALEEWSSILSYVDKLGYQDKVDYAYLYGMLDEGAKAMKVDLAAPYDWDTVEGTVEGKETRETQATKSVAIVSKSPLPHYVFLKCKSAGRRRRRPLRRRV</sequence>
<dbReference type="SUPFAM" id="SSF56112">
    <property type="entry name" value="Protein kinase-like (PK-like)"/>
    <property type="match status" value="1"/>
</dbReference>